<name>A0ABZ3C9K0_9ACTN</name>
<dbReference type="PRINTS" id="PR00038">
    <property type="entry name" value="HTHLUXR"/>
</dbReference>
<dbReference type="PROSITE" id="PS50110">
    <property type="entry name" value="RESPONSE_REGULATORY"/>
    <property type="match status" value="1"/>
</dbReference>
<dbReference type="SUPFAM" id="SSF46894">
    <property type="entry name" value="C-terminal effector domain of the bipartite response regulators"/>
    <property type="match status" value="1"/>
</dbReference>
<dbReference type="InterPro" id="IPR058245">
    <property type="entry name" value="NreC/VraR/RcsB-like_REC"/>
</dbReference>
<dbReference type="PANTHER" id="PTHR43214">
    <property type="entry name" value="TWO-COMPONENT RESPONSE REGULATOR"/>
    <property type="match status" value="1"/>
</dbReference>
<proteinExistence type="predicted"/>
<dbReference type="Proteomes" id="UP001434337">
    <property type="component" value="Chromosome"/>
</dbReference>
<gene>
    <name evidence="6" type="ORF">PCC79_01310</name>
</gene>
<sequence>MTAPDPIRVLLADDLILFRRAIAQLIEEEADLEVVGQASNGLLAVEAALALKPDVAVLDVEMPVMDGIEAARRILAALPETRVVMLTVSEDDDHLLEAVRLGVHGYLLKDLAPAELFDLIRAAMRNENPVSPALVGRLLAAVRAGTPPPRPERADAEGPALPQRELDVLRLVADGLSNKEIGVRLSITEGTVKNHVHNALAKLDMDNRIQAATYVVRHGIGLPRRP</sequence>
<dbReference type="InterPro" id="IPR016032">
    <property type="entry name" value="Sig_transdc_resp-reg_C-effctor"/>
</dbReference>
<dbReference type="InterPro" id="IPR000792">
    <property type="entry name" value="Tscrpt_reg_LuxR_C"/>
</dbReference>
<keyword evidence="2" id="KW-0238">DNA-binding</keyword>
<evidence type="ECO:0000256" key="1">
    <source>
        <dbReference type="ARBA" id="ARBA00022553"/>
    </source>
</evidence>
<dbReference type="EMBL" id="CP115965">
    <property type="protein sequence ID" value="WZW98879.1"/>
    <property type="molecule type" value="Genomic_DNA"/>
</dbReference>
<dbReference type="RefSeq" id="WP_342372768.1">
    <property type="nucleotide sequence ID" value="NZ_CP115965.1"/>
</dbReference>
<feature type="modified residue" description="4-aspartylphosphate" evidence="3">
    <location>
        <position position="59"/>
    </location>
</feature>
<dbReference type="CDD" id="cd06170">
    <property type="entry name" value="LuxR_C_like"/>
    <property type="match status" value="1"/>
</dbReference>
<feature type="domain" description="HTH luxR-type" evidence="4">
    <location>
        <begin position="154"/>
        <end position="219"/>
    </location>
</feature>
<keyword evidence="7" id="KW-1185">Reference proteome</keyword>
<evidence type="ECO:0000259" key="5">
    <source>
        <dbReference type="PROSITE" id="PS50110"/>
    </source>
</evidence>
<evidence type="ECO:0000313" key="7">
    <source>
        <dbReference type="Proteomes" id="UP001434337"/>
    </source>
</evidence>
<dbReference type="Pfam" id="PF00072">
    <property type="entry name" value="Response_reg"/>
    <property type="match status" value="1"/>
</dbReference>
<dbReference type="SMART" id="SM00421">
    <property type="entry name" value="HTH_LUXR"/>
    <property type="match status" value="1"/>
</dbReference>
<dbReference type="SUPFAM" id="SSF52172">
    <property type="entry name" value="CheY-like"/>
    <property type="match status" value="1"/>
</dbReference>
<dbReference type="Gene3D" id="3.40.50.2300">
    <property type="match status" value="1"/>
</dbReference>
<dbReference type="InterPro" id="IPR001789">
    <property type="entry name" value="Sig_transdc_resp-reg_receiver"/>
</dbReference>
<dbReference type="Pfam" id="PF00196">
    <property type="entry name" value="GerE"/>
    <property type="match status" value="1"/>
</dbReference>
<dbReference type="InterPro" id="IPR039420">
    <property type="entry name" value="WalR-like"/>
</dbReference>
<dbReference type="PROSITE" id="PS00622">
    <property type="entry name" value="HTH_LUXR_1"/>
    <property type="match status" value="1"/>
</dbReference>
<accession>A0ABZ3C9K0</accession>
<protein>
    <submittedName>
        <fullName evidence="6">Response regulator transcription factor</fullName>
    </submittedName>
</protein>
<evidence type="ECO:0000256" key="3">
    <source>
        <dbReference type="PROSITE-ProRule" id="PRU00169"/>
    </source>
</evidence>
<evidence type="ECO:0000313" key="6">
    <source>
        <dbReference type="EMBL" id="WZW98879.1"/>
    </source>
</evidence>
<reference evidence="6 7" key="1">
    <citation type="journal article" date="2023" name="Environ Microbiome">
        <title>A coral-associated actinobacterium mitigates coral bleaching under heat stress.</title>
        <authorList>
            <person name="Li J."/>
            <person name="Zou Y."/>
            <person name="Li Q."/>
            <person name="Zhang J."/>
            <person name="Bourne D.G."/>
            <person name="Lyu Y."/>
            <person name="Liu C."/>
            <person name="Zhang S."/>
        </authorList>
    </citation>
    <scope>NUCLEOTIDE SEQUENCE [LARGE SCALE GENOMIC DNA]</scope>
    <source>
        <strain evidence="6 7">SCSIO 13291</strain>
    </source>
</reference>
<feature type="domain" description="Response regulatory" evidence="5">
    <location>
        <begin position="8"/>
        <end position="124"/>
    </location>
</feature>
<dbReference type="InterPro" id="IPR011006">
    <property type="entry name" value="CheY-like_superfamily"/>
</dbReference>
<organism evidence="6 7">
    <name type="scientific">Propioniciclava soli</name>
    <dbReference type="NCBI Taxonomy" id="2775081"/>
    <lineage>
        <taxon>Bacteria</taxon>
        <taxon>Bacillati</taxon>
        <taxon>Actinomycetota</taxon>
        <taxon>Actinomycetes</taxon>
        <taxon>Propionibacteriales</taxon>
        <taxon>Propionibacteriaceae</taxon>
        <taxon>Propioniciclava</taxon>
    </lineage>
</organism>
<evidence type="ECO:0000259" key="4">
    <source>
        <dbReference type="PROSITE" id="PS50043"/>
    </source>
</evidence>
<keyword evidence="1 3" id="KW-0597">Phosphoprotein</keyword>
<dbReference type="PROSITE" id="PS50043">
    <property type="entry name" value="HTH_LUXR_2"/>
    <property type="match status" value="1"/>
</dbReference>
<dbReference type="CDD" id="cd17535">
    <property type="entry name" value="REC_NarL-like"/>
    <property type="match status" value="1"/>
</dbReference>
<evidence type="ECO:0000256" key="2">
    <source>
        <dbReference type="ARBA" id="ARBA00023125"/>
    </source>
</evidence>
<dbReference type="SMART" id="SM00448">
    <property type="entry name" value="REC"/>
    <property type="match status" value="1"/>
</dbReference>